<dbReference type="EMBL" id="JAKELL010000241">
    <property type="protein sequence ID" value="KAH8978212.1"/>
    <property type="molecule type" value="Genomic_DNA"/>
</dbReference>
<evidence type="ECO:0000313" key="2">
    <source>
        <dbReference type="Proteomes" id="UP001201163"/>
    </source>
</evidence>
<accession>A0AAD4Q2E7</accession>
<evidence type="ECO:0000313" key="1">
    <source>
        <dbReference type="EMBL" id="KAH8978212.1"/>
    </source>
</evidence>
<dbReference type="Proteomes" id="UP001201163">
    <property type="component" value="Unassembled WGS sequence"/>
</dbReference>
<gene>
    <name evidence="1" type="ORF">EDB92DRAFT_2108175</name>
</gene>
<sequence>MAKPGKQELDYNFVLPHQDPLCCPIVALAIFLYYVFDQEDLINVIFGKQVGEPSTRDAIVTIDTVNAIGHWTGNTLQEVYASKILKTAVTALAGFYVGKQYCVPWVEVDVLQALQAQLFPFAKEALAWVKTSNPGPVNYGTINFLELLQQLQPFFWQVHYKQHCMGFEPKTTSPDIFSKLNINHYSNKSYTTYPTIFCL</sequence>
<protein>
    <submittedName>
        <fullName evidence="1">Uncharacterized protein</fullName>
    </submittedName>
</protein>
<dbReference type="Gene3D" id="1.10.443.20">
    <property type="entry name" value="Centromere DNA-binding protein complex CBF3 subunit, domain 2"/>
    <property type="match status" value="2"/>
</dbReference>
<dbReference type="GO" id="GO:0003677">
    <property type="term" value="F:DNA binding"/>
    <property type="evidence" value="ECO:0007669"/>
    <property type="project" value="InterPro"/>
</dbReference>
<comment type="caution">
    <text evidence="1">The sequence shown here is derived from an EMBL/GenBank/DDBJ whole genome shotgun (WGS) entry which is preliminary data.</text>
</comment>
<proteinExistence type="predicted"/>
<dbReference type="AlphaFoldDB" id="A0AAD4Q2E7"/>
<name>A0AAD4Q2E7_9AGAM</name>
<dbReference type="InterPro" id="IPR038279">
    <property type="entry name" value="Ndc10_dom2_sf"/>
</dbReference>
<organism evidence="1 2">
    <name type="scientific">Lactarius akahatsu</name>
    <dbReference type="NCBI Taxonomy" id="416441"/>
    <lineage>
        <taxon>Eukaryota</taxon>
        <taxon>Fungi</taxon>
        <taxon>Dikarya</taxon>
        <taxon>Basidiomycota</taxon>
        <taxon>Agaricomycotina</taxon>
        <taxon>Agaricomycetes</taxon>
        <taxon>Russulales</taxon>
        <taxon>Russulaceae</taxon>
        <taxon>Lactarius</taxon>
    </lineage>
</organism>
<reference evidence="1" key="1">
    <citation type="submission" date="2022-01" db="EMBL/GenBank/DDBJ databases">
        <title>Comparative genomics reveals a dynamic genome evolution in the ectomycorrhizal milk-cap (Lactarius) mushrooms.</title>
        <authorList>
            <consortium name="DOE Joint Genome Institute"/>
            <person name="Lebreton A."/>
            <person name="Tang N."/>
            <person name="Kuo A."/>
            <person name="LaButti K."/>
            <person name="Drula E."/>
            <person name="Barry K."/>
            <person name="Clum A."/>
            <person name="Lipzen A."/>
            <person name="Mousain D."/>
            <person name="Ng V."/>
            <person name="Wang R."/>
            <person name="Wang X."/>
            <person name="Dai Y."/>
            <person name="Henrissat B."/>
            <person name="Grigoriev I.V."/>
            <person name="Guerin-Laguette A."/>
            <person name="Yu F."/>
            <person name="Martin F.M."/>
        </authorList>
    </citation>
    <scope>NUCLEOTIDE SEQUENCE</scope>
    <source>
        <strain evidence="1">QP</strain>
    </source>
</reference>
<keyword evidence="2" id="KW-1185">Reference proteome</keyword>